<feature type="domain" description="Nudix hydrolase" evidence="11">
    <location>
        <begin position="161"/>
        <end position="287"/>
    </location>
</feature>
<keyword evidence="7" id="KW-0460">Magnesium</keyword>
<dbReference type="PROSITE" id="PS51462">
    <property type="entry name" value="NUDIX"/>
    <property type="match status" value="1"/>
</dbReference>
<evidence type="ECO:0000256" key="5">
    <source>
        <dbReference type="ARBA" id="ARBA00022723"/>
    </source>
</evidence>
<dbReference type="InterPro" id="IPR015376">
    <property type="entry name" value="Znr_NADH_PPase"/>
</dbReference>
<reference evidence="13" key="1">
    <citation type="journal article" date="2019" name="Int. J. Syst. Evol. Microbiol.">
        <title>The Global Catalogue of Microorganisms (GCM) 10K type strain sequencing project: providing services to taxonomists for standard genome sequencing and annotation.</title>
        <authorList>
            <consortium name="The Broad Institute Genomics Platform"/>
            <consortium name="The Broad Institute Genome Sequencing Center for Infectious Disease"/>
            <person name="Wu L."/>
            <person name="Ma J."/>
        </authorList>
    </citation>
    <scope>NUCLEOTIDE SEQUENCE [LARGE SCALE GENOMIC DNA]</scope>
    <source>
        <strain evidence="13">CGMCC 1.15772</strain>
    </source>
</reference>
<comment type="similarity">
    <text evidence="3">Belongs to the Nudix hydrolase family. NudC subfamily.</text>
</comment>
<accession>A0ABW2HGM2</accession>
<dbReference type="Gene3D" id="3.90.79.20">
    <property type="match status" value="1"/>
</dbReference>
<dbReference type="RefSeq" id="WP_262873490.1">
    <property type="nucleotide sequence ID" value="NZ_BAABKW010000002.1"/>
</dbReference>
<comment type="caution">
    <text evidence="12">The sequence shown here is derived from an EMBL/GenBank/DDBJ whole genome shotgun (WGS) entry which is preliminary data.</text>
</comment>
<feature type="compositionally biased region" description="Basic and acidic residues" evidence="10">
    <location>
        <begin position="15"/>
        <end position="29"/>
    </location>
</feature>
<comment type="cofactor">
    <cofactor evidence="2">
        <name>Zn(2+)</name>
        <dbReference type="ChEBI" id="CHEBI:29105"/>
    </cofactor>
</comment>
<sequence length="300" mass="31677">MPMSDIPQPPLARGGLDRAGDERSEPGLLDRLRSDSSTRVLVVAGDRAPFDGDGLQLVAPAAVPAGALWAFLGRDDEGSALLAAVLAHSDDAPFDAPGGWAGLRVAGGMLTAADAAAFVAALALGRWLLGAPFCPACGGQTRIVNAGWARHCDACGRDHFPRTDPAVIVAVTHRDDPDRLLLGSNALWEVNRYSCFAGFVEAGESAEEAVRREVREESGVEVGALEYRGSQSWPYPRSLMLGYRAQALSDAAVADGDEIAEVRWFTRAEIGEGLRGEGDVMLPGTASIAHQLIADWHAGR</sequence>
<dbReference type="EC" id="3.6.1.22" evidence="4"/>
<evidence type="ECO:0000256" key="6">
    <source>
        <dbReference type="ARBA" id="ARBA00022801"/>
    </source>
</evidence>
<dbReference type="PANTHER" id="PTHR42904:SF6">
    <property type="entry name" value="NAD-CAPPED RNA HYDROLASE NUDT12"/>
    <property type="match status" value="1"/>
</dbReference>
<evidence type="ECO:0000259" key="11">
    <source>
        <dbReference type="PROSITE" id="PS51462"/>
    </source>
</evidence>
<gene>
    <name evidence="12" type="primary">nudC</name>
    <name evidence="12" type="ORF">ACFQRL_06495</name>
</gene>
<dbReference type="SUPFAM" id="SSF55811">
    <property type="entry name" value="Nudix"/>
    <property type="match status" value="1"/>
</dbReference>
<dbReference type="EMBL" id="JBHTBE010000001">
    <property type="protein sequence ID" value="MFC7268600.1"/>
    <property type="molecule type" value="Genomic_DNA"/>
</dbReference>
<dbReference type="InterPro" id="IPR050241">
    <property type="entry name" value="NAD-cap_RNA_hydrolase_NudC"/>
</dbReference>
<dbReference type="NCBIfam" id="NF001299">
    <property type="entry name" value="PRK00241.1"/>
    <property type="match status" value="1"/>
</dbReference>
<evidence type="ECO:0000313" key="13">
    <source>
        <dbReference type="Proteomes" id="UP001596507"/>
    </source>
</evidence>
<evidence type="ECO:0000256" key="4">
    <source>
        <dbReference type="ARBA" id="ARBA00012381"/>
    </source>
</evidence>
<dbReference type="Pfam" id="PF00293">
    <property type="entry name" value="NUDIX"/>
    <property type="match status" value="1"/>
</dbReference>
<dbReference type="Gene3D" id="3.90.79.10">
    <property type="entry name" value="Nucleoside Triphosphate Pyrophosphohydrolase"/>
    <property type="match status" value="1"/>
</dbReference>
<keyword evidence="13" id="KW-1185">Reference proteome</keyword>
<dbReference type="PANTHER" id="PTHR42904">
    <property type="entry name" value="NUDIX HYDROLASE, NUDC SUBFAMILY"/>
    <property type="match status" value="1"/>
</dbReference>
<comment type="catalytic activity">
    <reaction evidence="9">
        <text>a 5'-end NAD(+)-phospho-ribonucleoside in mRNA + H2O = a 5'-end phospho-adenosine-phospho-ribonucleoside in mRNA + beta-nicotinamide D-ribonucleotide + 2 H(+)</text>
        <dbReference type="Rhea" id="RHEA:60876"/>
        <dbReference type="Rhea" id="RHEA-COMP:15698"/>
        <dbReference type="Rhea" id="RHEA-COMP:15719"/>
        <dbReference type="ChEBI" id="CHEBI:14649"/>
        <dbReference type="ChEBI" id="CHEBI:15377"/>
        <dbReference type="ChEBI" id="CHEBI:15378"/>
        <dbReference type="ChEBI" id="CHEBI:144029"/>
        <dbReference type="ChEBI" id="CHEBI:144051"/>
    </reaction>
    <physiologicalReaction direction="left-to-right" evidence="9">
        <dbReference type="Rhea" id="RHEA:60877"/>
    </physiologicalReaction>
</comment>
<evidence type="ECO:0000256" key="8">
    <source>
        <dbReference type="ARBA" id="ARBA00023027"/>
    </source>
</evidence>
<dbReference type="PROSITE" id="PS00893">
    <property type="entry name" value="NUDIX_BOX"/>
    <property type="match status" value="1"/>
</dbReference>
<proteinExistence type="inferred from homology"/>
<evidence type="ECO:0000313" key="12">
    <source>
        <dbReference type="EMBL" id="MFC7268600.1"/>
    </source>
</evidence>
<dbReference type="Pfam" id="PF09297">
    <property type="entry name" value="Zn_ribbon_NUD"/>
    <property type="match status" value="1"/>
</dbReference>
<dbReference type="Pfam" id="PF09296">
    <property type="entry name" value="NUDIX-like"/>
    <property type="match status" value="1"/>
</dbReference>
<dbReference type="InterPro" id="IPR020084">
    <property type="entry name" value="NUDIX_hydrolase_CS"/>
</dbReference>
<keyword evidence="6 12" id="KW-0378">Hydrolase</keyword>
<keyword evidence="5" id="KW-0479">Metal-binding</keyword>
<keyword evidence="8" id="KW-0520">NAD</keyword>
<dbReference type="CDD" id="cd03429">
    <property type="entry name" value="NUDIX_NADH_pyrophosphatase_Nudt13"/>
    <property type="match status" value="1"/>
</dbReference>
<organism evidence="12 13">
    <name type="scientific">Microbacterium fluvii</name>
    <dbReference type="NCBI Taxonomy" id="415215"/>
    <lineage>
        <taxon>Bacteria</taxon>
        <taxon>Bacillati</taxon>
        <taxon>Actinomycetota</taxon>
        <taxon>Actinomycetes</taxon>
        <taxon>Micrococcales</taxon>
        <taxon>Microbacteriaceae</taxon>
        <taxon>Microbacterium</taxon>
    </lineage>
</organism>
<evidence type="ECO:0000256" key="2">
    <source>
        <dbReference type="ARBA" id="ARBA00001947"/>
    </source>
</evidence>
<evidence type="ECO:0000256" key="7">
    <source>
        <dbReference type="ARBA" id="ARBA00022842"/>
    </source>
</evidence>
<comment type="cofactor">
    <cofactor evidence="1">
        <name>Mg(2+)</name>
        <dbReference type="ChEBI" id="CHEBI:18420"/>
    </cofactor>
</comment>
<dbReference type="InterPro" id="IPR015375">
    <property type="entry name" value="NADH_PPase-like_N"/>
</dbReference>
<evidence type="ECO:0000256" key="1">
    <source>
        <dbReference type="ARBA" id="ARBA00001946"/>
    </source>
</evidence>
<dbReference type="InterPro" id="IPR000086">
    <property type="entry name" value="NUDIX_hydrolase_dom"/>
</dbReference>
<dbReference type="GO" id="GO:0016787">
    <property type="term" value="F:hydrolase activity"/>
    <property type="evidence" value="ECO:0007669"/>
    <property type="project" value="UniProtKB-KW"/>
</dbReference>
<evidence type="ECO:0000256" key="10">
    <source>
        <dbReference type="SAM" id="MobiDB-lite"/>
    </source>
</evidence>
<protein>
    <recommendedName>
        <fullName evidence="4">NAD(+) diphosphatase</fullName>
        <ecNumber evidence="4">3.6.1.22</ecNumber>
    </recommendedName>
</protein>
<dbReference type="InterPro" id="IPR015797">
    <property type="entry name" value="NUDIX_hydrolase-like_dom_sf"/>
</dbReference>
<evidence type="ECO:0000256" key="9">
    <source>
        <dbReference type="ARBA" id="ARBA00023679"/>
    </source>
</evidence>
<evidence type="ECO:0000256" key="3">
    <source>
        <dbReference type="ARBA" id="ARBA00009595"/>
    </source>
</evidence>
<dbReference type="Proteomes" id="UP001596507">
    <property type="component" value="Unassembled WGS sequence"/>
</dbReference>
<feature type="region of interest" description="Disordered" evidence="10">
    <location>
        <begin position="1"/>
        <end position="29"/>
    </location>
</feature>
<dbReference type="InterPro" id="IPR049734">
    <property type="entry name" value="NudC-like_C"/>
</dbReference>
<name>A0ABW2HGM2_9MICO</name>